<dbReference type="Gene3D" id="3.90.640.10">
    <property type="entry name" value="Actin, Chain A, domain 4"/>
    <property type="match status" value="1"/>
</dbReference>
<dbReference type="SUPFAM" id="SSF53067">
    <property type="entry name" value="Actin-like ATPase domain"/>
    <property type="match status" value="2"/>
</dbReference>
<name>A0AAJ3DK26_9ACTN</name>
<evidence type="ECO:0000313" key="8">
    <source>
        <dbReference type="Proteomes" id="UP000477779"/>
    </source>
</evidence>
<dbReference type="GO" id="GO:0005524">
    <property type="term" value="F:ATP binding"/>
    <property type="evidence" value="ECO:0007669"/>
    <property type="project" value="UniProtKB-KW"/>
</dbReference>
<reference evidence="6 7" key="1">
    <citation type="submission" date="2019-10" db="EMBL/GenBank/DDBJ databases">
        <title>Genome Sequence of Micromonospora terminaliae DSM 101760.</title>
        <authorList>
            <person name="Guo L."/>
        </authorList>
    </citation>
    <scope>NUCLEOTIDE SEQUENCE [LARGE SCALE GENOMIC DNA]</scope>
    <source>
        <strain evidence="6 7">DSM 101760</strain>
    </source>
</reference>
<keyword evidence="1" id="KW-0547">Nucleotide-binding</keyword>
<protein>
    <submittedName>
        <fullName evidence="5">Hsp70 family protein</fullName>
    </submittedName>
</protein>
<evidence type="ECO:0000313" key="6">
    <source>
        <dbReference type="EMBL" id="QGL50697.1"/>
    </source>
</evidence>
<evidence type="ECO:0000256" key="2">
    <source>
        <dbReference type="ARBA" id="ARBA00022840"/>
    </source>
</evidence>
<dbReference type="PANTHER" id="PTHR42749:SF1">
    <property type="entry name" value="CELL SHAPE-DETERMINING PROTEIN MREB"/>
    <property type="match status" value="1"/>
</dbReference>
<dbReference type="GO" id="GO:0140662">
    <property type="term" value="F:ATP-dependent protein folding chaperone"/>
    <property type="evidence" value="ECO:0007669"/>
    <property type="project" value="InterPro"/>
</dbReference>
<evidence type="ECO:0000313" key="5">
    <source>
        <dbReference type="EMBL" id="NES26525.1"/>
    </source>
</evidence>
<dbReference type="Proteomes" id="UP000477779">
    <property type="component" value="Unassembled WGS sequence"/>
</dbReference>
<evidence type="ECO:0000313" key="7">
    <source>
        <dbReference type="Proteomes" id="UP000402241"/>
    </source>
</evidence>
<feature type="compositionally biased region" description="Basic and acidic residues" evidence="4">
    <location>
        <begin position="367"/>
        <end position="379"/>
    </location>
</feature>
<keyword evidence="3" id="KW-0143">Chaperone</keyword>
<proteinExistence type="predicted"/>
<dbReference type="Proteomes" id="UP000402241">
    <property type="component" value="Chromosome"/>
</dbReference>
<reference evidence="5 8" key="2">
    <citation type="submission" date="2020-02" db="EMBL/GenBank/DDBJ databases">
        <title>WGS of Micromonospora spp. isolated from hot spring.</title>
        <authorList>
            <person name="Thawai C."/>
        </authorList>
    </citation>
    <scope>NUCLEOTIDE SEQUENCE [LARGE SCALE GENOMIC DNA]</scope>
    <source>
        <strain evidence="5 8">TMS7</strain>
    </source>
</reference>
<dbReference type="RefSeq" id="WP_154229827.1">
    <property type="nucleotide sequence ID" value="NZ_CP045309.1"/>
</dbReference>
<dbReference type="InterPro" id="IPR013126">
    <property type="entry name" value="Hsp_70_fam"/>
</dbReference>
<dbReference type="Pfam" id="PF00012">
    <property type="entry name" value="HSP70"/>
    <property type="match status" value="1"/>
</dbReference>
<dbReference type="PANTHER" id="PTHR42749">
    <property type="entry name" value="CELL SHAPE-DETERMINING PROTEIN MREB"/>
    <property type="match status" value="1"/>
</dbReference>
<dbReference type="InterPro" id="IPR043129">
    <property type="entry name" value="ATPase_NBD"/>
</dbReference>
<keyword evidence="7" id="KW-1185">Reference proteome</keyword>
<feature type="region of interest" description="Disordered" evidence="4">
    <location>
        <begin position="339"/>
        <end position="410"/>
    </location>
</feature>
<dbReference type="EMBL" id="CP045309">
    <property type="protein sequence ID" value="QGL50697.1"/>
    <property type="molecule type" value="Genomic_DNA"/>
</dbReference>
<evidence type="ECO:0000256" key="3">
    <source>
        <dbReference type="ARBA" id="ARBA00023186"/>
    </source>
</evidence>
<dbReference type="PRINTS" id="PR00301">
    <property type="entry name" value="HEATSHOCK70"/>
</dbReference>
<feature type="compositionally biased region" description="Low complexity" evidence="4">
    <location>
        <begin position="339"/>
        <end position="360"/>
    </location>
</feature>
<evidence type="ECO:0000256" key="4">
    <source>
        <dbReference type="SAM" id="MobiDB-lite"/>
    </source>
</evidence>
<keyword evidence="2" id="KW-0067">ATP-binding</keyword>
<sequence length="410" mass="43127">MPYVLGLDIGNTGTAATVARRRGETWARPEVVALGGGSPVVPSVLHLAPDGALVVGEPATDDGSRTTRDFVRRVGDDVPLLLGGEPCPPETLVAELAAWVVHRVAAHEGAFPEAVVLSHAAGWGPHRRDLLYRALWTLDLRTVTLLPRTVTVAESHAARGFPGTTAAVYALGGDTFEAALVRRNARGRYETFGLPQGLESLGGTDFDEALAEHVRAALGPGLAPHGLLAECERVKRELTIGTETDVVLTLVDGPVRVPVTRARFEDLIRPAVRATVDLLVRTVHSAGLTPAQLDAVLLAGGSARIPLVRELLTAALPVPVEVEPDPQLTAATGAALAAGQVVSPRPRRPAPAAAPVSDAGPPVPARRHTEPDQPRHGEPPARPPVRITPLTLPKTSRLALARGRGRDREG</sequence>
<dbReference type="EMBL" id="JAAHBZ010000001">
    <property type="protein sequence ID" value="NES26525.1"/>
    <property type="molecule type" value="Genomic_DNA"/>
</dbReference>
<gene>
    <name evidence="5" type="ORF">G3561_03010</name>
    <name evidence="6" type="ORF">GCE86_28935</name>
</gene>
<organism evidence="5 8">
    <name type="scientific">Micromonospora terminaliae</name>
    <dbReference type="NCBI Taxonomy" id="1914461"/>
    <lineage>
        <taxon>Bacteria</taxon>
        <taxon>Bacillati</taxon>
        <taxon>Actinomycetota</taxon>
        <taxon>Actinomycetes</taxon>
        <taxon>Micromonosporales</taxon>
        <taxon>Micromonosporaceae</taxon>
        <taxon>Micromonospora</taxon>
    </lineage>
</organism>
<accession>A0AAJ3DK26</accession>
<dbReference type="Gene3D" id="3.30.420.40">
    <property type="match status" value="2"/>
</dbReference>
<dbReference type="AlphaFoldDB" id="A0AAJ3DK26"/>
<evidence type="ECO:0000256" key="1">
    <source>
        <dbReference type="ARBA" id="ARBA00022741"/>
    </source>
</evidence>